<feature type="chain" id="PRO_5026697220" evidence="1">
    <location>
        <begin position="20"/>
        <end position="436"/>
    </location>
</feature>
<organism evidence="2 3">
    <name type="scientific">Alcanivorax sediminis</name>
    <dbReference type="NCBI Taxonomy" id="2663008"/>
    <lineage>
        <taxon>Bacteria</taxon>
        <taxon>Pseudomonadati</taxon>
        <taxon>Pseudomonadota</taxon>
        <taxon>Gammaproteobacteria</taxon>
        <taxon>Oceanospirillales</taxon>
        <taxon>Alcanivoracaceae</taxon>
        <taxon>Alcanivorax</taxon>
    </lineage>
</organism>
<dbReference type="InterPro" id="IPR023614">
    <property type="entry name" value="Porin_dom_sf"/>
</dbReference>
<dbReference type="Proteomes" id="UP000469421">
    <property type="component" value="Unassembled WGS sequence"/>
</dbReference>
<accession>A0A6N7LU93</accession>
<dbReference type="SUPFAM" id="SSF56935">
    <property type="entry name" value="Porins"/>
    <property type="match status" value="1"/>
</dbReference>
<name>A0A6N7LU93_9GAMM</name>
<reference evidence="2 3" key="1">
    <citation type="submission" date="2019-10" db="EMBL/GenBank/DDBJ databases">
        <title>Alcanivorax sp.PA15-N-34 draft genome sequence.</title>
        <authorList>
            <person name="Liao X."/>
            <person name="Shao Z."/>
        </authorList>
    </citation>
    <scope>NUCLEOTIDE SEQUENCE [LARGE SCALE GENOMIC DNA]</scope>
    <source>
        <strain evidence="2 3">PA15-N-34</strain>
    </source>
</reference>
<gene>
    <name evidence="2" type="ORF">GFN93_06715</name>
</gene>
<evidence type="ECO:0000313" key="3">
    <source>
        <dbReference type="Proteomes" id="UP000469421"/>
    </source>
</evidence>
<evidence type="ECO:0000313" key="2">
    <source>
        <dbReference type="EMBL" id="MQX52936.1"/>
    </source>
</evidence>
<keyword evidence="1" id="KW-0732">Signal</keyword>
<comment type="caution">
    <text evidence="2">The sequence shown here is derived from an EMBL/GenBank/DDBJ whole genome shotgun (WGS) entry which is preliminary data.</text>
</comment>
<dbReference type="RefSeq" id="WP_153499962.1">
    <property type="nucleotide sequence ID" value="NZ_WIRE01000001.1"/>
</dbReference>
<feature type="signal peptide" evidence="1">
    <location>
        <begin position="1"/>
        <end position="19"/>
    </location>
</feature>
<keyword evidence="3" id="KW-1185">Reference proteome</keyword>
<dbReference type="Gene3D" id="2.40.160.10">
    <property type="entry name" value="Porin"/>
    <property type="match status" value="1"/>
</dbReference>
<evidence type="ECO:0000256" key="1">
    <source>
        <dbReference type="SAM" id="SignalP"/>
    </source>
</evidence>
<dbReference type="AlphaFoldDB" id="A0A6N7LU93"/>
<sequence>MNKFYLAGALLAASSSVLAAEDNNRNSNNPLAAFNPAFSVIFNGMYYHDNVDGEGVDLLEDADSAFHSHGGHEEHEHDELKRGFNLNETELTMSGSVDSYFDAWLSAAISSGGDFELEEAWVRSQSLPAGLQVKAGRFLSGIGYHNEKHPHSWNFADQNLAYLSLLGDHGVSGDGLQLTWLAPTDSYLQLGLEMLQGDNLERAGSVIDAEEIAEEISAELATDVAAEDLNLADQNGPQLGVFTLRYAPDLGARRALQLGLSAARHQDSQAFHEEGGGELFVTEGDTDVYGAQAVYKHFPTGQYGKGGWSLTGEYFHADSDQKAVYHSDPAELGLPVTSEQGAAYVEATYGFAPRWQIGLRTAASGIGGEFSEGDETEEARLSRQHSAAVTWYATEFSKLRLQFNRNDVHGDDGNEEYNQVFLQYNLSLGAHGAHSF</sequence>
<protein>
    <submittedName>
        <fullName evidence="2">Porin</fullName>
    </submittedName>
</protein>
<proteinExistence type="predicted"/>
<dbReference type="EMBL" id="WIRE01000001">
    <property type="protein sequence ID" value="MQX52936.1"/>
    <property type="molecule type" value="Genomic_DNA"/>
</dbReference>